<dbReference type="SUPFAM" id="SSF53822">
    <property type="entry name" value="Periplasmic binding protein-like I"/>
    <property type="match status" value="1"/>
</dbReference>
<comment type="caution">
    <text evidence="5">The sequence shown here is derived from an EMBL/GenBank/DDBJ whole genome shotgun (WGS) entry which is preliminary data.</text>
</comment>
<evidence type="ECO:0000313" key="5">
    <source>
        <dbReference type="EMBL" id="MFI6496768.1"/>
    </source>
</evidence>
<keyword evidence="6" id="KW-1185">Reference proteome</keyword>
<dbReference type="RefSeq" id="WP_397079112.1">
    <property type="nucleotide sequence ID" value="NZ_JBITGY010000001.1"/>
</dbReference>
<keyword evidence="3" id="KW-0804">Transcription</keyword>
<dbReference type="PROSITE" id="PS00356">
    <property type="entry name" value="HTH_LACI_1"/>
    <property type="match status" value="1"/>
</dbReference>
<evidence type="ECO:0000313" key="6">
    <source>
        <dbReference type="Proteomes" id="UP001612741"/>
    </source>
</evidence>
<dbReference type="InterPro" id="IPR010982">
    <property type="entry name" value="Lambda_DNA-bd_dom_sf"/>
</dbReference>
<name>A0ABW7YLR1_9ACTN</name>
<dbReference type="SMART" id="SM00354">
    <property type="entry name" value="HTH_LACI"/>
    <property type="match status" value="1"/>
</dbReference>
<dbReference type="SUPFAM" id="SSF47413">
    <property type="entry name" value="lambda repressor-like DNA-binding domains"/>
    <property type="match status" value="1"/>
</dbReference>
<dbReference type="CDD" id="cd06267">
    <property type="entry name" value="PBP1_LacI_sugar_binding-like"/>
    <property type="match status" value="1"/>
</dbReference>
<dbReference type="PROSITE" id="PS50932">
    <property type="entry name" value="HTH_LACI_2"/>
    <property type="match status" value="1"/>
</dbReference>
<reference evidence="5 6" key="1">
    <citation type="submission" date="2024-10" db="EMBL/GenBank/DDBJ databases">
        <title>The Natural Products Discovery Center: Release of the First 8490 Sequenced Strains for Exploring Actinobacteria Biosynthetic Diversity.</title>
        <authorList>
            <person name="Kalkreuter E."/>
            <person name="Kautsar S.A."/>
            <person name="Yang D."/>
            <person name="Bader C.D."/>
            <person name="Teijaro C.N."/>
            <person name="Fluegel L."/>
            <person name="Davis C.M."/>
            <person name="Simpson J.R."/>
            <person name="Lauterbach L."/>
            <person name="Steele A.D."/>
            <person name="Gui C."/>
            <person name="Meng S."/>
            <person name="Li G."/>
            <person name="Viehrig K."/>
            <person name="Ye F."/>
            <person name="Su P."/>
            <person name="Kiefer A.F."/>
            <person name="Nichols A."/>
            <person name="Cepeda A.J."/>
            <person name="Yan W."/>
            <person name="Fan B."/>
            <person name="Jiang Y."/>
            <person name="Adhikari A."/>
            <person name="Zheng C.-J."/>
            <person name="Schuster L."/>
            <person name="Cowan T.M."/>
            <person name="Smanski M.J."/>
            <person name="Chevrette M.G."/>
            <person name="De Carvalho L.P.S."/>
            <person name="Shen B."/>
        </authorList>
    </citation>
    <scope>NUCLEOTIDE SEQUENCE [LARGE SCALE GENOMIC DNA]</scope>
    <source>
        <strain evidence="5 6">NPDC050545</strain>
    </source>
</reference>
<feature type="domain" description="HTH lacI-type" evidence="4">
    <location>
        <begin position="9"/>
        <end position="63"/>
    </location>
</feature>
<keyword evidence="2 5" id="KW-0238">DNA-binding</keyword>
<dbReference type="Gene3D" id="1.10.260.40">
    <property type="entry name" value="lambda repressor-like DNA-binding domains"/>
    <property type="match status" value="1"/>
</dbReference>
<dbReference type="Pfam" id="PF13377">
    <property type="entry name" value="Peripla_BP_3"/>
    <property type="match status" value="1"/>
</dbReference>
<dbReference type="Proteomes" id="UP001612741">
    <property type="component" value="Unassembled WGS sequence"/>
</dbReference>
<dbReference type="InterPro" id="IPR046335">
    <property type="entry name" value="LacI/GalR-like_sensor"/>
</dbReference>
<organism evidence="5 6">
    <name type="scientific">Nonomuraea typhae</name>
    <dbReference type="NCBI Taxonomy" id="2603600"/>
    <lineage>
        <taxon>Bacteria</taxon>
        <taxon>Bacillati</taxon>
        <taxon>Actinomycetota</taxon>
        <taxon>Actinomycetes</taxon>
        <taxon>Streptosporangiales</taxon>
        <taxon>Streptosporangiaceae</taxon>
        <taxon>Nonomuraea</taxon>
    </lineage>
</organism>
<evidence type="ECO:0000256" key="2">
    <source>
        <dbReference type="ARBA" id="ARBA00023125"/>
    </source>
</evidence>
<dbReference type="CDD" id="cd01392">
    <property type="entry name" value="HTH_LacI"/>
    <property type="match status" value="1"/>
</dbReference>
<sequence>MVSGARKRVTLDEVAAHAGVGRGTVSRVVNGSENVSPETRQLVERAIAELNYVPNHAARSLAASRTDSIALVIAEPEARLFSDPFFAGIIRGITSELTATGRQLLLTMAGTPEERANLEGYLSGGHVDGVLLLSQHRDDPLPGFLVDIGVPTVQGGRSIGPQVVPQMVDVDNHLGAHVAVEHLLARGRRKIATISGPIDMIAGLHRLGGYREALMLAGLPESVAHGDFTEQSGARCMRELLERVPDLDAVFAASDLMAVGALRVLAEAGRRVPQDVAVVGFDDSSHAQFTGLSSVHQPIEDMGREMVRLLSSLISGERPSRAALVLTPHLVIRESS</sequence>
<evidence type="ECO:0000256" key="3">
    <source>
        <dbReference type="ARBA" id="ARBA00023163"/>
    </source>
</evidence>
<dbReference type="GO" id="GO:0003677">
    <property type="term" value="F:DNA binding"/>
    <property type="evidence" value="ECO:0007669"/>
    <property type="project" value="UniProtKB-KW"/>
</dbReference>
<proteinExistence type="predicted"/>
<protein>
    <submittedName>
        <fullName evidence="5">LacI family DNA-binding transcriptional regulator</fullName>
    </submittedName>
</protein>
<dbReference type="InterPro" id="IPR000843">
    <property type="entry name" value="HTH_LacI"/>
</dbReference>
<dbReference type="Pfam" id="PF00356">
    <property type="entry name" value="LacI"/>
    <property type="match status" value="1"/>
</dbReference>
<evidence type="ECO:0000256" key="1">
    <source>
        <dbReference type="ARBA" id="ARBA00023015"/>
    </source>
</evidence>
<dbReference type="InterPro" id="IPR028082">
    <property type="entry name" value="Peripla_BP_I"/>
</dbReference>
<dbReference type="EMBL" id="JBITGY010000001">
    <property type="protein sequence ID" value="MFI6496768.1"/>
    <property type="molecule type" value="Genomic_DNA"/>
</dbReference>
<dbReference type="PANTHER" id="PTHR30146">
    <property type="entry name" value="LACI-RELATED TRANSCRIPTIONAL REPRESSOR"/>
    <property type="match status" value="1"/>
</dbReference>
<evidence type="ECO:0000259" key="4">
    <source>
        <dbReference type="PROSITE" id="PS50932"/>
    </source>
</evidence>
<keyword evidence="1" id="KW-0805">Transcription regulation</keyword>
<dbReference type="PANTHER" id="PTHR30146:SF109">
    <property type="entry name" value="HTH-TYPE TRANSCRIPTIONAL REGULATOR GALS"/>
    <property type="match status" value="1"/>
</dbReference>
<dbReference type="Gene3D" id="3.40.50.2300">
    <property type="match status" value="2"/>
</dbReference>
<gene>
    <name evidence="5" type="ORF">ACIBG2_05265</name>
</gene>
<accession>A0ABW7YLR1</accession>